<dbReference type="GO" id="GO:0046872">
    <property type="term" value="F:metal ion binding"/>
    <property type="evidence" value="ECO:0007669"/>
    <property type="project" value="UniProtKB-KW"/>
</dbReference>
<dbReference type="InterPro" id="IPR036010">
    <property type="entry name" value="2Fe-2S_ferredoxin-like_sf"/>
</dbReference>
<keyword evidence="2" id="KW-0813">Transport</keyword>
<dbReference type="RefSeq" id="WP_110984553.1">
    <property type="nucleotide sequence ID" value="NZ_CAWNWM010000001.1"/>
</dbReference>
<sequence>MPNTYTVELHHDGEVHTLAVPEDQTILRAAYAADVDLPSSCCAGVCTTCAALILGDGKVAQDDAMGLGPELLEDGYALLCVAYPRSDLKVETGKEAEVYERQFGQTQS</sequence>
<keyword evidence="4" id="KW-0479">Metal-binding</keyword>
<evidence type="ECO:0000313" key="10">
    <source>
        <dbReference type="EMBL" id="PZD75465.1"/>
    </source>
</evidence>
<dbReference type="OrthoDB" id="462043at2"/>
<dbReference type="SUPFAM" id="SSF54292">
    <property type="entry name" value="2Fe-2S ferredoxin-like"/>
    <property type="match status" value="1"/>
</dbReference>
<reference evidence="10 11" key="1">
    <citation type="journal article" date="2018" name="Sci. Rep.">
        <title>A novel species of the marine cyanobacterium Acaryochloris with a unique pigment content and lifestyle.</title>
        <authorList>
            <person name="Partensky F."/>
            <person name="Six C."/>
            <person name="Ratin M."/>
            <person name="Garczarek L."/>
            <person name="Vaulot D."/>
            <person name="Probert I."/>
            <person name="Calteau A."/>
            <person name="Gourvil P."/>
            <person name="Marie D."/>
            <person name="Grebert T."/>
            <person name="Bouchier C."/>
            <person name="Le Panse S."/>
            <person name="Gachenot M."/>
            <person name="Rodriguez F."/>
            <person name="Garrido J.L."/>
        </authorList>
    </citation>
    <scope>NUCLEOTIDE SEQUENCE [LARGE SCALE GENOMIC DNA]</scope>
    <source>
        <strain evidence="10 11">RCC1774</strain>
    </source>
</reference>
<dbReference type="EMBL" id="PQWO01000001">
    <property type="protein sequence ID" value="PZD75465.1"/>
    <property type="molecule type" value="Genomic_DNA"/>
</dbReference>
<keyword evidence="6" id="KW-0408">Iron</keyword>
<dbReference type="Pfam" id="PF00111">
    <property type="entry name" value="Fer2"/>
    <property type="match status" value="1"/>
</dbReference>
<dbReference type="PANTHER" id="PTHR43112:SF10">
    <property type="entry name" value="FERREDOXIN C 2, CHLOROPLASTIC"/>
    <property type="match status" value="1"/>
</dbReference>
<dbReference type="InterPro" id="IPR012675">
    <property type="entry name" value="Beta-grasp_dom_sf"/>
</dbReference>
<keyword evidence="11" id="KW-1185">Reference proteome</keyword>
<dbReference type="GO" id="GO:0022900">
    <property type="term" value="P:electron transport chain"/>
    <property type="evidence" value="ECO:0007669"/>
    <property type="project" value="InterPro"/>
</dbReference>
<evidence type="ECO:0000256" key="8">
    <source>
        <dbReference type="ARBA" id="ARBA00034078"/>
    </source>
</evidence>
<evidence type="ECO:0000256" key="3">
    <source>
        <dbReference type="ARBA" id="ARBA00022714"/>
    </source>
</evidence>
<dbReference type="Proteomes" id="UP000248857">
    <property type="component" value="Unassembled WGS sequence"/>
</dbReference>
<keyword evidence="3" id="KW-0001">2Fe-2S</keyword>
<dbReference type="GO" id="GO:0051537">
    <property type="term" value="F:2 iron, 2 sulfur cluster binding"/>
    <property type="evidence" value="ECO:0007669"/>
    <property type="project" value="UniProtKB-KW"/>
</dbReference>
<dbReference type="GO" id="GO:0009055">
    <property type="term" value="F:electron transfer activity"/>
    <property type="evidence" value="ECO:0007669"/>
    <property type="project" value="InterPro"/>
</dbReference>
<evidence type="ECO:0000313" key="11">
    <source>
        <dbReference type="Proteomes" id="UP000248857"/>
    </source>
</evidence>
<evidence type="ECO:0000256" key="7">
    <source>
        <dbReference type="ARBA" id="ARBA00023014"/>
    </source>
</evidence>
<name>A0A2W1JZ44_9CYAN</name>
<dbReference type="PANTHER" id="PTHR43112">
    <property type="entry name" value="FERREDOXIN"/>
    <property type="match status" value="1"/>
</dbReference>
<keyword evidence="5" id="KW-0249">Electron transport</keyword>
<dbReference type="CDD" id="cd00207">
    <property type="entry name" value="fer2"/>
    <property type="match status" value="1"/>
</dbReference>
<comment type="cofactor">
    <cofactor evidence="8">
        <name>[2Fe-2S] cluster</name>
        <dbReference type="ChEBI" id="CHEBI:190135"/>
    </cofactor>
</comment>
<evidence type="ECO:0000256" key="2">
    <source>
        <dbReference type="ARBA" id="ARBA00022448"/>
    </source>
</evidence>
<organism evidence="10 11">
    <name type="scientific">Acaryochloris thomasi RCC1774</name>
    <dbReference type="NCBI Taxonomy" id="1764569"/>
    <lineage>
        <taxon>Bacteria</taxon>
        <taxon>Bacillati</taxon>
        <taxon>Cyanobacteriota</taxon>
        <taxon>Cyanophyceae</taxon>
        <taxon>Acaryochloridales</taxon>
        <taxon>Acaryochloridaceae</taxon>
        <taxon>Acaryochloris</taxon>
        <taxon>Acaryochloris thomasi</taxon>
    </lineage>
</organism>
<dbReference type="NCBIfam" id="TIGR02008">
    <property type="entry name" value="fdx_plant"/>
    <property type="match status" value="1"/>
</dbReference>
<keyword evidence="7" id="KW-0411">Iron-sulfur</keyword>
<evidence type="ECO:0000256" key="6">
    <source>
        <dbReference type="ARBA" id="ARBA00023004"/>
    </source>
</evidence>
<protein>
    <submittedName>
        <fullName evidence="10">Ferredoxin-1</fullName>
    </submittedName>
</protein>
<evidence type="ECO:0000256" key="4">
    <source>
        <dbReference type="ARBA" id="ARBA00022723"/>
    </source>
</evidence>
<evidence type="ECO:0000259" key="9">
    <source>
        <dbReference type="PROSITE" id="PS51085"/>
    </source>
</evidence>
<gene>
    <name evidence="10" type="primary">petF1_1</name>
    <name evidence="10" type="ORF">C1752_00454</name>
</gene>
<accession>A0A2W1JZ44</accession>
<comment type="caution">
    <text evidence="10">The sequence shown here is derived from an EMBL/GenBank/DDBJ whole genome shotgun (WGS) entry which is preliminary data.</text>
</comment>
<dbReference type="InterPro" id="IPR010241">
    <property type="entry name" value="Fd_pln"/>
</dbReference>
<feature type="domain" description="2Fe-2S ferredoxin-type" evidence="9">
    <location>
        <begin position="5"/>
        <end position="96"/>
    </location>
</feature>
<dbReference type="PROSITE" id="PS51085">
    <property type="entry name" value="2FE2S_FER_2"/>
    <property type="match status" value="1"/>
</dbReference>
<comment type="similarity">
    <text evidence="1">Belongs to the 2Fe2S plant-type ferredoxin family.</text>
</comment>
<proteinExistence type="inferred from homology"/>
<evidence type="ECO:0000256" key="1">
    <source>
        <dbReference type="ARBA" id="ARBA00007874"/>
    </source>
</evidence>
<evidence type="ECO:0000256" key="5">
    <source>
        <dbReference type="ARBA" id="ARBA00022982"/>
    </source>
</evidence>
<dbReference type="Gene3D" id="3.10.20.30">
    <property type="match status" value="1"/>
</dbReference>
<dbReference type="AlphaFoldDB" id="A0A2W1JZ44"/>
<dbReference type="InterPro" id="IPR001041">
    <property type="entry name" value="2Fe-2S_ferredoxin-type"/>
</dbReference>